<dbReference type="Pfam" id="PF04014">
    <property type="entry name" value="MazE_antitoxin"/>
    <property type="match status" value="1"/>
</dbReference>
<sequence length="86" mass="9975">MELVKLSRWGNSNAVRIPKNILNKLEINTDSSEVEFELELNSNNQIVLTQKEEDKNYLATLFKNYEVSESDKVELDWGEPKGVELF</sequence>
<dbReference type="RefSeq" id="WP_166034642.1">
    <property type="nucleotide sequence ID" value="NZ_CP049887.1"/>
</dbReference>
<dbReference type="SUPFAM" id="SSF89447">
    <property type="entry name" value="AbrB/MazE/MraZ-like"/>
    <property type="match status" value="1"/>
</dbReference>
<dbReference type="InterPro" id="IPR007159">
    <property type="entry name" value="SpoVT-AbrB_dom"/>
</dbReference>
<keyword evidence="1 3" id="KW-0238">DNA-binding</keyword>
<protein>
    <submittedName>
        <fullName evidence="3">AbrB/MazE/SpoVT family DNA-binding domain-containing protein</fullName>
    </submittedName>
</protein>
<name>A0A6G8AU50_9ENTE</name>
<proteinExistence type="predicted"/>
<organism evidence="3 4">
    <name type="scientific">Vagococcus hydrophili</name>
    <dbReference type="NCBI Taxonomy" id="2714947"/>
    <lineage>
        <taxon>Bacteria</taxon>
        <taxon>Bacillati</taxon>
        <taxon>Bacillota</taxon>
        <taxon>Bacilli</taxon>
        <taxon>Lactobacillales</taxon>
        <taxon>Enterococcaceae</taxon>
        <taxon>Vagococcus</taxon>
    </lineage>
</organism>
<dbReference type="PROSITE" id="PS51740">
    <property type="entry name" value="SPOVT_ABRB"/>
    <property type="match status" value="1"/>
</dbReference>
<dbReference type="Gene3D" id="2.10.260.10">
    <property type="match status" value="1"/>
</dbReference>
<reference evidence="3 4" key="1">
    <citation type="submission" date="2020-03" db="EMBL/GenBank/DDBJ databases">
        <title>Vagococcus sp. nov., isolated from beetles.</title>
        <authorList>
            <person name="Hyun D.-W."/>
            <person name="Bae J.-W."/>
        </authorList>
    </citation>
    <scope>NUCLEOTIDE SEQUENCE [LARGE SCALE GENOMIC DNA]</scope>
    <source>
        <strain evidence="3 4">HDW17B</strain>
    </source>
</reference>
<dbReference type="GO" id="GO:0003677">
    <property type="term" value="F:DNA binding"/>
    <property type="evidence" value="ECO:0007669"/>
    <property type="project" value="UniProtKB-UniRule"/>
</dbReference>
<evidence type="ECO:0000259" key="2">
    <source>
        <dbReference type="PROSITE" id="PS51740"/>
    </source>
</evidence>
<dbReference type="SMART" id="SM00966">
    <property type="entry name" value="SpoVT_AbrB"/>
    <property type="match status" value="1"/>
</dbReference>
<feature type="domain" description="SpoVT-AbrB" evidence="2">
    <location>
        <begin position="4"/>
        <end position="53"/>
    </location>
</feature>
<dbReference type="AlphaFoldDB" id="A0A6G8AU50"/>
<keyword evidence="4" id="KW-1185">Reference proteome</keyword>
<dbReference type="EMBL" id="CP049887">
    <property type="protein sequence ID" value="QIL48499.1"/>
    <property type="molecule type" value="Genomic_DNA"/>
</dbReference>
<dbReference type="PANTHER" id="PTHR40516">
    <property type="entry name" value="ANTITOXIN CHPS-RELATED"/>
    <property type="match status" value="1"/>
</dbReference>
<dbReference type="KEGG" id="vhy:G7082_08300"/>
<dbReference type="InterPro" id="IPR039052">
    <property type="entry name" value="Antitox_PemI-like"/>
</dbReference>
<evidence type="ECO:0000313" key="4">
    <source>
        <dbReference type="Proteomes" id="UP000501747"/>
    </source>
</evidence>
<gene>
    <name evidence="3" type="ORF">G7082_08300</name>
</gene>
<dbReference type="PANTHER" id="PTHR40516:SF1">
    <property type="entry name" value="ANTITOXIN CHPS-RELATED"/>
    <property type="match status" value="1"/>
</dbReference>
<evidence type="ECO:0000313" key="3">
    <source>
        <dbReference type="EMBL" id="QIL48499.1"/>
    </source>
</evidence>
<evidence type="ECO:0000256" key="1">
    <source>
        <dbReference type="PROSITE-ProRule" id="PRU01076"/>
    </source>
</evidence>
<dbReference type="Proteomes" id="UP000501747">
    <property type="component" value="Chromosome"/>
</dbReference>
<dbReference type="GO" id="GO:0097351">
    <property type="term" value="F:toxin sequestering activity"/>
    <property type="evidence" value="ECO:0007669"/>
    <property type="project" value="InterPro"/>
</dbReference>
<dbReference type="InterPro" id="IPR037914">
    <property type="entry name" value="SpoVT-AbrB_sf"/>
</dbReference>
<accession>A0A6G8AU50</accession>